<evidence type="ECO:0008006" key="3">
    <source>
        <dbReference type="Google" id="ProtNLM"/>
    </source>
</evidence>
<keyword evidence="2" id="KW-1185">Reference proteome</keyword>
<dbReference type="EMBL" id="JACIJR010000005">
    <property type="protein sequence ID" value="MBB5729812.1"/>
    <property type="molecule type" value="Genomic_DNA"/>
</dbReference>
<dbReference type="Proteomes" id="UP000546701">
    <property type="component" value="Unassembled WGS sequence"/>
</dbReference>
<dbReference type="OrthoDB" id="7677665at2"/>
<dbReference type="Pfam" id="PF09938">
    <property type="entry name" value="DUF2170"/>
    <property type="match status" value="1"/>
</dbReference>
<comment type="caution">
    <text evidence="1">The sequence shown here is derived from an EMBL/GenBank/DDBJ whole genome shotgun (WGS) entry which is preliminary data.</text>
</comment>
<evidence type="ECO:0000313" key="2">
    <source>
        <dbReference type="Proteomes" id="UP000546701"/>
    </source>
</evidence>
<evidence type="ECO:0000313" key="1">
    <source>
        <dbReference type="EMBL" id="MBB5729812.1"/>
    </source>
</evidence>
<dbReference type="InterPro" id="IPR019231">
    <property type="entry name" value="DUF2170"/>
</dbReference>
<organism evidence="1 2">
    <name type="scientific">Sphingomonas prati</name>
    <dbReference type="NCBI Taxonomy" id="1843237"/>
    <lineage>
        <taxon>Bacteria</taxon>
        <taxon>Pseudomonadati</taxon>
        <taxon>Pseudomonadota</taxon>
        <taxon>Alphaproteobacteria</taxon>
        <taxon>Sphingomonadales</taxon>
        <taxon>Sphingomonadaceae</taxon>
        <taxon>Sphingomonas</taxon>
    </lineage>
</organism>
<proteinExistence type="predicted"/>
<reference evidence="1 2" key="1">
    <citation type="submission" date="2020-08" db="EMBL/GenBank/DDBJ databases">
        <title>Genomic Encyclopedia of Type Strains, Phase IV (KMG-IV): sequencing the most valuable type-strain genomes for metagenomic binning, comparative biology and taxonomic classification.</title>
        <authorList>
            <person name="Goeker M."/>
        </authorList>
    </citation>
    <scope>NUCLEOTIDE SEQUENCE [LARGE SCALE GENOMIC DNA]</scope>
    <source>
        <strain evidence="1 2">DSM 103336</strain>
    </source>
</reference>
<sequence>MTDTAWTVRSLKAALDRCAPVADGEFSVHMIEGSDPVLLVTMHQHGDLELFVNVSDAQIAASVLLWPCDEQHDRPAFNEYLLKTQKLVPLSNFGIGMVDGRDYYELFGELAVSSPLDTVLIELRMLAENAIEAAGPLREAFVPSSH</sequence>
<dbReference type="RefSeq" id="WP_157176032.1">
    <property type="nucleotide sequence ID" value="NZ_BMJP01000003.1"/>
</dbReference>
<dbReference type="AlphaFoldDB" id="A0A7W9F1T5"/>
<gene>
    <name evidence="1" type="ORF">FHS99_002308</name>
</gene>
<protein>
    <recommendedName>
        <fullName evidence="3">DUF2170 domain-containing protein</fullName>
    </recommendedName>
</protein>
<accession>A0A7W9F1T5</accession>
<name>A0A7W9F1T5_9SPHN</name>